<keyword evidence="2" id="KW-0812">Transmembrane</keyword>
<dbReference type="PRINTS" id="PR01301">
    <property type="entry name" value="RGSPROTEIN"/>
</dbReference>
<dbReference type="PROSITE" id="PS50132">
    <property type="entry name" value="RGS"/>
    <property type="match status" value="1"/>
</dbReference>
<feature type="domain" description="RGS" evidence="3">
    <location>
        <begin position="322"/>
        <end position="441"/>
    </location>
</feature>
<feature type="transmembrane region" description="Helical" evidence="2">
    <location>
        <begin position="157"/>
        <end position="180"/>
    </location>
</feature>
<dbReference type="PANTHER" id="PTHR10845">
    <property type="entry name" value="REGULATOR OF G PROTEIN SIGNALING"/>
    <property type="match status" value="1"/>
</dbReference>
<dbReference type="CDD" id="cd07440">
    <property type="entry name" value="RGS"/>
    <property type="match status" value="1"/>
</dbReference>
<dbReference type="Pfam" id="PF00615">
    <property type="entry name" value="RGS"/>
    <property type="match status" value="1"/>
</dbReference>
<keyword evidence="2" id="KW-1133">Transmembrane helix</keyword>
<feature type="region of interest" description="Disordered" evidence="1">
    <location>
        <begin position="94"/>
        <end position="115"/>
    </location>
</feature>
<comment type="caution">
    <text evidence="4">The sequence shown here is derived from an EMBL/GenBank/DDBJ whole genome shotgun (WGS) entry which is preliminary data.</text>
</comment>
<feature type="transmembrane region" description="Helical" evidence="2">
    <location>
        <begin position="265"/>
        <end position="283"/>
    </location>
</feature>
<dbReference type="PANTHER" id="PTHR10845:SF192">
    <property type="entry name" value="DOUBLE HIT, ISOFORM B"/>
    <property type="match status" value="1"/>
</dbReference>
<sequence length="455" mass="53413">MFWRHKDTDYIKYRSPKLSLVVELFVCILGSLYMLRWSLTGKLPCFLIVWVTEFGYPVIYLAIIARSVRLLFLYRLSEAKLATAITHDIGDGTKKFKKRRSDLPNLKKRSSDDSGMEMRNLTYSADPSTVNNNITYPIVPLERSWYHKHRYLLSTNFLNTSIGIALAFHIMVLIIIQVFSDKIAIIPQVAVDNCFDGWEWVPHQIFIVCYNAVLFILVILLRNVADAYGIRGELLHMSAVNMFFDIFFIIYFQTPIFRNIDPHDYAVNLTFIPLLTFHYHMIIRPVLATRGYPTLTSIFLRQNRGSSDFGFNSHPLTATKLSFEKVVESYNLWEQFKLFAVQDFTVENVLFYERCRKLKFDWITEDGTEPEMSSMEMEIQDVYNTFVAPNARFMVNLNGKTRRLIQDSLKRREFSVDIFERALEEVGELMFRNTYPRFLQSRRNTHLKWEEVGSV</sequence>
<feature type="transmembrane region" description="Helical" evidence="2">
    <location>
        <begin position="200"/>
        <end position="222"/>
    </location>
</feature>
<gene>
    <name evidence="4" type="ORF">K7432_013174</name>
</gene>
<evidence type="ECO:0000313" key="5">
    <source>
        <dbReference type="Proteomes" id="UP001479436"/>
    </source>
</evidence>
<dbReference type="InterPro" id="IPR044926">
    <property type="entry name" value="RGS_subdomain_2"/>
</dbReference>
<feature type="transmembrane region" description="Helical" evidence="2">
    <location>
        <begin position="234"/>
        <end position="253"/>
    </location>
</feature>
<dbReference type="InterPro" id="IPR016137">
    <property type="entry name" value="RGS"/>
</dbReference>
<protein>
    <recommendedName>
        <fullName evidence="3">RGS domain-containing protein</fullName>
    </recommendedName>
</protein>
<accession>A0ABR2WJP9</accession>
<evidence type="ECO:0000256" key="2">
    <source>
        <dbReference type="SAM" id="Phobius"/>
    </source>
</evidence>
<dbReference type="Gene3D" id="1.10.167.10">
    <property type="entry name" value="Regulator of G-protein Signalling 4, domain 2"/>
    <property type="match status" value="1"/>
</dbReference>
<reference evidence="4 5" key="1">
    <citation type="submission" date="2023-04" db="EMBL/GenBank/DDBJ databases">
        <title>Genome of Basidiobolus ranarum AG-B5.</title>
        <authorList>
            <person name="Stajich J.E."/>
            <person name="Carter-House D."/>
            <person name="Gryganskyi A."/>
        </authorList>
    </citation>
    <scope>NUCLEOTIDE SEQUENCE [LARGE SCALE GENOMIC DNA]</scope>
    <source>
        <strain evidence="4 5">AG-B5</strain>
    </source>
</reference>
<name>A0ABR2WJP9_9FUNG</name>
<evidence type="ECO:0000259" key="3">
    <source>
        <dbReference type="PROSITE" id="PS50132"/>
    </source>
</evidence>
<proteinExistence type="predicted"/>
<evidence type="ECO:0000313" key="4">
    <source>
        <dbReference type="EMBL" id="KAK9761711.1"/>
    </source>
</evidence>
<dbReference type="InterPro" id="IPR036305">
    <property type="entry name" value="RGS_sf"/>
</dbReference>
<feature type="transmembrane region" description="Helical" evidence="2">
    <location>
        <begin position="45"/>
        <end position="65"/>
    </location>
</feature>
<feature type="transmembrane region" description="Helical" evidence="2">
    <location>
        <begin position="20"/>
        <end position="39"/>
    </location>
</feature>
<evidence type="ECO:0000256" key="1">
    <source>
        <dbReference type="SAM" id="MobiDB-lite"/>
    </source>
</evidence>
<dbReference type="EMBL" id="JASJQH010001253">
    <property type="protein sequence ID" value="KAK9761711.1"/>
    <property type="molecule type" value="Genomic_DNA"/>
</dbReference>
<dbReference type="SUPFAM" id="SSF48097">
    <property type="entry name" value="Regulator of G-protein signaling, RGS"/>
    <property type="match status" value="1"/>
</dbReference>
<dbReference type="SMART" id="SM00315">
    <property type="entry name" value="RGS"/>
    <property type="match status" value="1"/>
</dbReference>
<keyword evidence="5" id="KW-1185">Reference proteome</keyword>
<organism evidence="4 5">
    <name type="scientific">Basidiobolus ranarum</name>
    <dbReference type="NCBI Taxonomy" id="34480"/>
    <lineage>
        <taxon>Eukaryota</taxon>
        <taxon>Fungi</taxon>
        <taxon>Fungi incertae sedis</taxon>
        <taxon>Zoopagomycota</taxon>
        <taxon>Entomophthoromycotina</taxon>
        <taxon>Basidiobolomycetes</taxon>
        <taxon>Basidiobolales</taxon>
        <taxon>Basidiobolaceae</taxon>
        <taxon>Basidiobolus</taxon>
    </lineage>
</organism>
<dbReference type="Proteomes" id="UP001479436">
    <property type="component" value="Unassembled WGS sequence"/>
</dbReference>
<keyword evidence="2" id="KW-0472">Membrane</keyword>